<dbReference type="InterPro" id="IPR013149">
    <property type="entry name" value="ADH-like_C"/>
</dbReference>
<organism evidence="8 9">
    <name type="scientific">Gemmata obscuriglobus</name>
    <dbReference type="NCBI Taxonomy" id="114"/>
    <lineage>
        <taxon>Bacteria</taxon>
        <taxon>Pseudomonadati</taxon>
        <taxon>Planctomycetota</taxon>
        <taxon>Planctomycetia</taxon>
        <taxon>Gemmatales</taxon>
        <taxon>Gemmataceae</taxon>
        <taxon>Gemmata</taxon>
    </lineage>
</organism>
<dbReference type="Gene3D" id="3.40.50.720">
    <property type="entry name" value="NAD(P)-binding Rossmann-like Domain"/>
    <property type="match status" value="1"/>
</dbReference>
<dbReference type="PANTHER" id="PTHR42940:SF3">
    <property type="entry name" value="ALCOHOL DEHYDROGENASE 1-RELATED"/>
    <property type="match status" value="1"/>
</dbReference>
<dbReference type="SUPFAM" id="SSF51735">
    <property type="entry name" value="NAD(P)-binding Rossmann-fold domains"/>
    <property type="match status" value="1"/>
</dbReference>
<dbReference type="GO" id="GO:0004022">
    <property type="term" value="F:alcohol dehydrogenase (NAD+) activity"/>
    <property type="evidence" value="ECO:0007669"/>
    <property type="project" value="TreeGrafter"/>
</dbReference>
<evidence type="ECO:0000256" key="3">
    <source>
        <dbReference type="ARBA" id="ARBA00022833"/>
    </source>
</evidence>
<proteinExistence type="predicted"/>
<dbReference type="GO" id="GO:0046872">
    <property type="term" value="F:metal ion binding"/>
    <property type="evidence" value="ECO:0007669"/>
    <property type="project" value="UniProtKB-KW"/>
</dbReference>
<dbReference type="Gene3D" id="3.90.180.10">
    <property type="entry name" value="Medium-chain alcohol dehydrogenases, catalytic domain"/>
    <property type="match status" value="1"/>
</dbReference>
<keyword evidence="9" id="KW-1185">Reference proteome</keyword>
<evidence type="ECO:0000256" key="5">
    <source>
        <dbReference type="ARBA" id="ARBA00023027"/>
    </source>
</evidence>
<protein>
    <recommendedName>
        <fullName evidence="7">Alcohol dehydrogenase-like C-terminal domain-containing protein</fullName>
    </recommendedName>
</protein>
<keyword evidence="2" id="KW-0479">Metal-binding</keyword>
<evidence type="ECO:0000256" key="2">
    <source>
        <dbReference type="ARBA" id="ARBA00022723"/>
    </source>
</evidence>
<evidence type="ECO:0000259" key="7">
    <source>
        <dbReference type="Pfam" id="PF00107"/>
    </source>
</evidence>
<feature type="region of interest" description="Disordered" evidence="6">
    <location>
        <begin position="1"/>
        <end position="46"/>
    </location>
</feature>
<dbReference type="KEGG" id="gog:C1280_30455"/>
<reference evidence="8 9" key="1">
    <citation type="submission" date="2018-01" db="EMBL/GenBank/DDBJ databases">
        <title>G. obscuriglobus.</title>
        <authorList>
            <person name="Franke J."/>
            <person name="Blomberg W."/>
            <person name="Selmecki A."/>
        </authorList>
    </citation>
    <scope>NUCLEOTIDE SEQUENCE [LARGE SCALE GENOMIC DNA]</scope>
    <source>
        <strain evidence="8 9">DSM 5831</strain>
    </source>
</reference>
<gene>
    <name evidence="8" type="ORF">C1280_30455</name>
</gene>
<dbReference type="PANTHER" id="PTHR42940">
    <property type="entry name" value="ALCOHOL DEHYDROGENASE 1-RELATED"/>
    <property type="match status" value="1"/>
</dbReference>
<comment type="cofactor">
    <cofactor evidence="1">
        <name>Zn(2+)</name>
        <dbReference type="ChEBI" id="CHEBI:29105"/>
    </cofactor>
</comment>
<evidence type="ECO:0000313" key="9">
    <source>
        <dbReference type="Proteomes" id="UP000245802"/>
    </source>
</evidence>
<dbReference type="InterPro" id="IPR036291">
    <property type="entry name" value="NAD(P)-bd_dom_sf"/>
</dbReference>
<keyword evidence="5" id="KW-0520">NAD</keyword>
<keyword evidence="4" id="KW-0560">Oxidoreductase</keyword>
<keyword evidence="3" id="KW-0862">Zinc</keyword>
<dbReference type="AlphaFoldDB" id="A0A2Z3HFZ4"/>
<accession>A0A2Z3HFZ4</accession>
<dbReference type="Pfam" id="PF00107">
    <property type="entry name" value="ADH_zinc_N"/>
    <property type="match status" value="1"/>
</dbReference>
<evidence type="ECO:0000256" key="6">
    <source>
        <dbReference type="SAM" id="MobiDB-lite"/>
    </source>
</evidence>
<feature type="domain" description="Alcohol dehydrogenase-like C-terminal" evidence="7">
    <location>
        <begin position="60"/>
        <end position="186"/>
    </location>
</feature>
<evidence type="ECO:0000313" key="8">
    <source>
        <dbReference type="EMBL" id="AWM42457.1"/>
    </source>
</evidence>
<name>A0A2Z3HFZ4_9BACT</name>
<evidence type="ECO:0000256" key="1">
    <source>
        <dbReference type="ARBA" id="ARBA00001947"/>
    </source>
</evidence>
<dbReference type="Proteomes" id="UP000245802">
    <property type="component" value="Chromosome"/>
</dbReference>
<dbReference type="GO" id="GO:0005737">
    <property type="term" value="C:cytoplasm"/>
    <property type="evidence" value="ECO:0007669"/>
    <property type="project" value="TreeGrafter"/>
</dbReference>
<sequence length="227" mass="23637">MLRAAGRLPPPPGLSLKGRGEASRPAAISESLEAPERSLPPVSFREGEGSSCVVLGLGMLGLTACAWAEALGITAIACDVSDARLAQAARFGARHLANPDALADLVKSVTHGRGADTALELSGAPEAARASLEVLRVGGTAVWAGAVFPTDPVPMLPEQVIRRCLTVTGVHNYAPQDLDAAVRFLAANHVRFPFAELVAKSFPLADVNGAFRFAEAERPVRVAVVCD</sequence>
<dbReference type="EMBL" id="CP025958">
    <property type="protein sequence ID" value="AWM42457.1"/>
    <property type="molecule type" value="Genomic_DNA"/>
</dbReference>
<evidence type="ECO:0000256" key="4">
    <source>
        <dbReference type="ARBA" id="ARBA00023002"/>
    </source>
</evidence>